<dbReference type="HOGENOM" id="CLU_2406506_0_0_2"/>
<dbReference type="PATRIC" id="fig|593117.10.peg.1216"/>
<dbReference type="GeneID" id="7987863"/>
<reference evidence="1 2" key="1">
    <citation type="journal article" date="2007" name="Genome Biol.">
        <title>Genome analysis and genome-wide proteomics of Thermococcus gammatolerans, the most radioresistant organism known amongst the Archaea.</title>
        <authorList>
            <person name="Zivanovic Y."/>
            <person name="Armengaud J."/>
            <person name="Lagorce A."/>
            <person name="Leplat C."/>
            <person name="Guerin P."/>
            <person name="Dutertre M."/>
            <person name="Anthouard V."/>
            <person name="Forterre P."/>
            <person name="Wincker P."/>
            <person name="Confalonieri F."/>
        </authorList>
    </citation>
    <scope>NUCLEOTIDE SEQUENCE [LARGE SCALE GENOMIC DNA]</scope>
    <source>
        <strain evidence="2">DSM 15229 / JCM 11827 / EJ3</strain>
    </source>
</reference>
<dbReference type="eggNOG" id="arCOG03784">
    <property type="taxonomic scope" value="Archaea"/>
</dbReference>
<dbReference type="OrthoDB" id="84852at2157"/>
<dbReference type="AlphaFoldDB" id="C5A657"/>
<dbReference type="PaxDb" id="593117-TGAM_1217"/>
<accession>C5A657</accession>
<dbReference type="STRING" id="593117.TGAM_1217"/>
<dbReference type="RefSeq" id="WP_015858831.1">
    <property type="nucleotide sequence ID" value="NC_012804.1"/>
</dbReference>
<sequence>MPYAGFARTTEGPLKTFERIMEELKKRGFEVSFAKHHWAGDMPFGLIIAETNKGPLVIRWSLGKRFELRIEEIDEDAFEDLIDETLDYIGGD</sequence>
<name>C5A657_THEGJ</name>
<evidence type="ECO:0000313" key="1">
    <source>
        <dbReference type="EMBL" id="ACS33719.1"/>
    </source>
</evidence>
<dbReference type="KEGG" id="tga:TGAM_1217"/>
<evidence type="ECO:0000313" key="2">
    <source>
        <dbReference type="Proteomes" id="UP000001488"/>
    </source>
</evidence>
<gene>
    <name evidence="1" type="ordered locus">TGAM_1217</name>
</gene>
<dbReference type="Proteomes" id="UP000001488">
    <property type="component" value="Chromosome"/>
</dbReference>
<organism evidence="1 2">
    <name type="scientific">Thermococcus gammatolerans (strain DSM 15229 / JCM 11827 / EJ3)</name>
    <dbReference type="NCBI Taxonomy" id="593117"/>
    <lineage>
        <taxon>Archaea</taxon>
        <taxon>Methanobacteriati</taxon>
        <taxon>Methanobacteriota</taxon>
        <taxon>Thermococci</taxon>
        <taxon>Thermococcales</taxon>
        <taxon>Thermococcaceae</taxon>
        <taxon>Thermococcus</taxon>
    </lineage>
</organism>
<proteinExistence type="predicted"/>
<keyword evidence="2" id="KW-1185">Reference proteome</keyword>
<dbReference type="EMBL" id="CP001398">
    <property type="protein sequence ID" value="ACS33719.1"/>
    <property type="molecule type" value="Genomic_DNA"/>
</dbReference>
<protein>
    <submittedName>
        <fullName evidence="1">Uncharacterized protein</fullName>
    </submittedName>
</protein>